<dbReference type="Proteomes" id="UP001209878">
    <property type="component" value="Unassembled WGS sequence"/>
</dbReference>
<dbReference type="GO" id="GO:0008333">
    <property type="term" value="P:endosome to lysosome transport"/>
    <property type="evidence" value="ECO:0007669"/>
    <property type="project" value="TreeGrafter"/>
</dbReference>
<keyword evidence="4" id="KW-0479">Metal-binding</keyword>
<evidence type="ECO:0000259" key="12">
    <source>
        <dbReference type="Pfam" id="PF26148"/>
    </source>
</evidence>
<dbReference type="InterPro" id="IPR000547">
    <property type="entry name" value="Clathrin_H-chain/VPS_repeat"/>
</dbReference>
<sequence length="969" mass="111586">MANLIDQYHEASSRAGAGGRVPHHQQRAPPEPIGAGFINARLEDDTPIFNKQRISFTPRSSITHMCVANNILVMAMSGNILLRNDLEHHPDQPEELEISKSLDDSIHNIYLDPTGRHLIVSMKSTENFYLSRNSSKPRALAKLKGNQISAVGWNREKTNNTSTGEILLGTTKGLIIETEIISSEDSRFFQASLEQHVKQLSNLGKEQPVAVTGVVFEKGPAVTQGTHRYFIMVTLPGRLYQFIGCIPDSPEPPVFQHVFSKYEDVPERFLELPGNFGYSCLQFFHDSRGAPKSFAWMTGPGIYYGNIDMSGDYGEDSVTIDTSLIEYPGDEMEEAPLPLSIVLTEFHLLILYPNRLKAICVLNQQLIYDEGFPDKFGKLVNMCKDPVKGTVWAFSKSSVYKYKIIREARDVWQMYLDQEQFELAKKYCKDNPAHTDKVLTKQAEFFFKEGRYEKSAETYALTQHSFEEVTLKFIRLEQKEALKKFLINKLAGLKTSERTQTTMIVSWLTEIFLNQMGRLKEQDVLDQYGQLQDQFRAFLSTPRVKECVSDNRSLVYELIASHGDVEDMVFFAELMRDFERVITHHLQQDDYPSALQVLSKQDNTELFYKFSPLLMQNIPKETVDVWIAKRGKLESRKLIPALVQYDHLKYRAQGNEAIRYLEFCVQALGVREQAIHNYLLSLYAKLQPDKLMKYLNFQGQDPDLVCYDLKYALRLCLEHDHKEACVHIYSTMGLYEEAVHLALQVDVDLAKMNADKPEEDEELRKKLWLEIARHVVEKEKDIKRAMEFQRECDLLKIEDILPFFPDFVTIDHFKDAICTSLEEYNEHIETLKDEMEEATKSAQEIRTEIQSFRNKYTFIKAQDKCSCCGFPLMTQAFYAFPCTHKFHSKCLTEEVRQHLSASKCHRIDELQRKLSAKSSTPLHSVDPELAKQSQADKVGSCRCRHRSFGVVLPSEVWHWTGTLYSRCCF</sequence>
<keyword evidence="14" id="KW-1185">Reference proteome</keyword>
<dbReference type="GO" id="GO:0007032">
    <property type="term" value="P:endosome organization"/>
    <property type="evidence" value="ECO:0007669"/>
    <property type="project" value="TreeGrafter"/>
</dbReference>
<evidence type="ECO:0000259" key="11">
    <source>
        <dbReference type="Pfam" id="PF05131"/>
    </source>
</evidence>
<comment type="subcellular location">
    <subcellularLocation>
        <location evidence="1">Late endosome membrane</location>
        <topology evidence="1">Peripheral membrane protein</topology>
        <orientation evidence="1">Cytoplasmic side</orientation>
    </subcellularLocation>
</comment>
<evidence type="ECO:0000256" key="8">
    <source>
        <dbReference type="PROSITE-ProRule" id="PRU01006"/>
    </source>
</evidence>
<evidence type="ECO:0000256" key="3">
    <source>
        <dbReference type="ARBA" id="ARBA00017338"/>
    </source>
</evidence>
<dbReference type="InterPro" id="IPR058919">
    <property type="entry name" value="Pep3/Vps18_RING_C"/>
</dbReference>
<evidence type="ECO:0000256" key="10">
    <source>
        <dbReference type="SAM" id="MobiDB-lite"/>
    </source>
</evidence>
<evidence type="ECO:0000256" key="7">
    <source>
        <dbReference type="ARBA" id="ARBA00023136"/>
    </source>
</evidence>
<dbReference type="GO" id="GO:0006886">
    <property type="term" value="P:intracellular protein transport"/>
    <property type="evidence" value="ECO:0007669"/>
    <property type="project" value="UniProtKB-UniRule"/>
</dbReference>
<evidence type="ECO:0000256" key="2">
    <source>
        <dbReference type="ARBA" id="ARBA00010454"/>
    </source>
</evidence>
<evidence type="ECO:0000256" key="6">
    <source>
        <dbReference type="ARBA" id="ARBA00022833"/>
    </source>
</evidence>
<dbReference type="PANTHER" id="PTHR23323:SF26">
    <property type="entry name" value="VACUOLAR PROTEIN SORTING-ASSOCIATED PROTEIN 18 HOMOLOG"/>
    <property type="match status" value="1"/>
</dbReference>
<dbReference type="PANTHER" id="PTHR23323">
    <property type="entry name" value="VACUOLAR PROTEIN SORTING-ASSOCIATED PROTEIN"/>
    <property type="match status" value="1"/>
</dbReference>
<comment type="similarity">
    <text evidence="2">Belongs to the VPS18 family.</text>
</comment>
<feature type="domain" description="Pep3/Vps18 beta-propeller" evidence="11">
    <location>
        <begin position="47"/>
        <end position="404"/>
    </location>
</feature>
<protein>
    <recommendedName>
        <fullName evidence="3">Vacuolar protein sorting-associated protein 18 homolog</fullName>
    </recommendedName>
</protein>
<name>A0AAD9P832_RIDPI</name>
<keyword evidence="6" id="KW-0862">Zinc</keyword>
<proteinExistence type="inferred from homology"/>
<evidence type="ECO:0000256" key="1">
    <source>
        <dbReference type="ARBA" id="ARBA00004492"/>
    </source>
</evidence>
<dbReference type="EMBL" id="JAODUO010000094">
    <property type="protein sequence ID" value="KAK2189905.1"/>
    <property type="molecule type" value="Genomic_DNA"/>
</dbReference>
<comment type="caution">
    <text evidence="13">The sequence shown here is derived from an EMBL/GenBank/DDBJ whole genome shotgun (WGS) entry which is preliminary data.</text>
</comment>
<accession>A0AAD9P832</accession>
<dbReference type="GO" id="GO:0007040">
    <property type="term" value="P:lysosome organization"/>
    <property type="evidence" value="ECO:0007669"/>
    <property type="project" value="TreeGrafter"/>
</dbReference>
<reference evidence="13" key="1">
    <citation type="journal article" date="2023" name="Mol. Biol. Evol.">
        <title>Third-Generation Sequencing Reveals the Adaptive Role of the Epigenome in Three Deep-Sea Polychaetes.</title>
        <authorList>
            <person name="Perez M."/>
            <person name="Aroh O."/>
            <person name="Sun Y."/>
            <person name="Lan Y."/>
            <person name="Juniper S.K."/>
            <person name="Young C.R."/>
            <person name="Angers B."/>
            <person name="Qian P.Y."/>
        </authorList>
    </citation>
    <scope>NUCLEOTIDE SEQUENCE</scope>
    <source>
        <strain evidence="13">R07B-5</strain>
    </source>
</reference>
<gene>
    <name evidence="13" type="ORF">NP493_94g03000</name>
</gene>
<evidence type="ECO:0000256" key="5">
    <source>
        <dbReference type="ARBA" id="ARBA00022771"/>
    </source>
</evidence>
<evidence type="ECO:0000256" key="9">
    <source>
        <dbReference type="SAM" id="Coils"/>
    </source>
</evidence>
<dbReference type="GO" id="GO:0048284">
    <property type="term" value="P:organelle fusion"/>
    <property type="evidence" value="ECO:0007669"/>
    <property type="project" value="TreeGrafter"/>
</dbReference>
<evidence type="ECO:0000313" key="14">
    <source>
        <dbReference type="Proteomes" id="UP001209878"/>
    </source>
</evidence>
<dbReference type="GO" id="GO:0030897">
    <property type="term" value="C:HOPS complex"/>
    <property type="evidence" value="ECO:0007669"/>
    <property type="project" value="TreeGrafter"/>
</dbReference>
<keyword evidence="5" id="KW-0863">Zinc-finger</keyword>
<organism evidence="13 14">
    <name type="scientific">Ridgeia piscesae</name>
    <name type="common">Tubeworm</name>
    <dbReference type="NCBI Taxonomy" id="27915"/>
    <lineage>
        <taxon>Eukaryota</taxon>
        <taxon>Metazoa</taxon>
        <taxon>Spiralia</taxon>
        <taxon>Lophotrochozoa</taxon>
        <taxon>Annelida</taxon>
        <taxon>Polychaeta</taxon>
        <taxon>Sedentaria</taxon>
        <taxon>Canalipalpata</taxon>
        <taxon>Sabellida</taxon>
        <taxon>Siboglinidae</taxon>
        <taxon>Ridgeia</taxon>
    </lineage>
</organism>
<dbReference type="PROSITE" id="PS50236">
    <property type="entry name" value="CHCR"/>
    <property type="match status" value="1"/>
</dbReference>
<evidence type="ECO:0000256" key="4">
    <source>
        <dbReference type="ARBA" id="ARBA00022723"/>
    </source>
</evidence>
<feature type="repeat" description="CHCR" evidence="8">
    <location>
        <begin position="630"/>
        <end position="784"/>
    </location>
</feature>
<feature type="domain" description="Pep3/Vps18 RING C-terminal" evidence="12">
    <location>
        <begin position="862"/>
        <end position="915"/>
    </location>
</feature>
<keyword evidence="7" id="KW-0472">Membrane</keyword>
<dbReference type="InterPro" id="IPR007810">
    <property type="entry name" value="Pep3/Vps18_beta-prop"/>
</dbReference>
<dbReference type="AlphaFoldDB" id="A0AAD9P832"/>
<evidence type="ECO:0000313" key="13">
    <source>
        <dbReference type="EMBL" id="KAK2189905.1"/>
    </source>
</evidence>
<feature type="region of interest" description="Disordered" evidence="10">
    <location>
        <begin position="8"/>
        <end position="32"/>
    </location>
</feature>
<dbReference type="Pfam" id="PF26148">
    <property type="entry name" value="VPS18_RING_C"/>
    <property type="match status" value="1"/>
</dbReference>
<dbReference type="GO" id="GO:0006904">
    <property type="term" value="P:vesicle docking involved in exocytosis"/>
    <property type="evidence" value="ECO:0007669"/>
    <property type="project" value="TreeGrafter"/>
</dbReference>
<dbReference type="GO" id="GO:0031902">
    <property type="term" value="C:late endosome membrane"/>
    <property type="evidence" value="ECO:0007669"/>
    <property type="project" value="UniProtKB-SubCell"/>
</dbReference>
<dbReference type="Pfam" id="PF05131">
    <property type="entry name" value="Pep3_Vps18"/>
    <property type="match status" value="1"/>
</dbReference>
<keyword evidence="9" id="KW-0175">Coiled coil</keyword>
<feature type="coiled-coil region" evidence="9">
    <location>
        <begin position="821"/>
        <end position="855"/>
    </location>
</feature>
<dbReference type="CDD" id="cd16462">
    <property type="entry name" value="RING-H2_Pep3p-like"/>
    <property type="match status" value="1"/>
</dbReference>
<dbReference type="GO" id="GO:0008270">
    <property type="term" value="F:zinc ion binding"/>
    <property type="evidence" value="ECO:0007669"/>
    <property type="project" value="UniProtKB-KW"/>
</dbReference>
<dbReference type="GO" id="GO:0030674">
    <property type="term" value="F:protein-macromolecule adaptor activity"/>
    <property type="evidence" value="ECO:0007669"/>
    <property type="project" value="TreeGrafter"/>
</dbReference>